<dbReference type="InterPro" id="IPR050982">
    <property type="entry name" value="Auxin_biosynth/cation_transpt"/>
</dbReference>
<gene>
    <name evidence="5" type="ORF">PV06_11070</name>
</gene>
<dbReference type="OrthoDB" id="74360at2759"/>
<dbReference type="InterPro" id="IPR047122">
    <property type="entry name" value="Trans-enoyl_RdTase-like"/>
</dbReference>
<accession>A0A0D2DM19</accession>
<keyword evidence="2" id="KW-0560">Oxidoreductase</keyword>
<dbReference type="SUPFAM" id="SSF51905">
    <property type="entry name" value="FAD/NAD(P)-binding domain"/>
    <property type="match status" value="2"/>
</dbReference>
<dbReference type="VEuPathDB" id="FungiDB:PV06_11070"/>
<dbReference type="InterPro" id="IPR011032">
    <property type="entry name" value="GroES-like_sf"/>
</dbReference>
<dbReference type="AlphaFoldDB" id="A0A0D2DM19"/>
<dbReference type="CDD" id="cd08249">
    <property type="entry name" value="enoyl_reductase_like"/>
    <property type="match status" value="1"/>
</dbReference>
<dbReference type="Proteomes" id="UP000053342">
    <property type="component" value="Unassembled WGS sequence"/>
</dbReference>
<dbReference type="PANTHER" id="PTHR43539:SF68">
    <property type="entry name" value="FLAVIN-BINDING MONOOXYGENASE-LIKE PROTEIN (AFU_ORTHOLOGUE AFUA_4G09220)"/>
    <property type="match status" value="1"/>
</dbReference>
<feature type="domain" description="Enoyl reductase (ER)" evidence="4">
    <location>
        <begin position="573"/>
        <end position="762"/>
    </location>
</feature>
<comment type="similarity">
    <text evidence="1">Belongs to the zinc-containing alcohol dehydrogenase family.</text>
</comment>
<dbReference type="SMART" id="SM00829">
    <property type="entry name" value="PKS_ER"/>
    <property type="match status" value="1"/>
</dbReference>
<feature type="compositionally biased region" description="Polar residues" evidence="3">
    <location>
        <begin position="177"/>
        <end position="195"/>
    </location>
</feature>
<evidence type="ECO:0000313" key="6">
    <source>
        <dbReference type="Proteomes" id="UP000053342"/>
    </source>
</evidence>
<proteinExistence type="inferred from homology"/>
<keyword evidence="6" id="KW-1185">Reference proteome</keyword>
<evidence type="ECO:0000256" key="3">
    <source>
        <dbReference type="SAM" id="MobiDB-lite"/>
    </source>
</evidence>
<feature type="region of interest" description="Disordered" evidence="3">
    <location>
        <begin position="177"/>
        <end position="201"/>
    </location>
</feature>
<dbReference type="Pfam" id="PF08240">
    <property type="entry name" value="ADH_N"/>
    <property type="match status" value="1"/>
</dbReference>
<dbReference type="HOGENOM" id="CLU_015676_3_0_1"/>
<dbReference type="GO" id="GO:0016651">
    <property type="term" value="F:oxidoreductase activity, acting on NAD(P)H"/>
    <property type="evidence" value="ECO:0007669"/>
    <property type="project" value="InterPro"/>
</dbReference>
<dbReference type="SUPFAM" id="SSF50129">
    <property type="entry name" value="GroES-like"/>
    <property type="match status" value="1"/>
</dbReference>
<dbReference type="Gene3D" id="3.40.50.720">
    <property type="entry name" value="NAD(P)-binding Rossmann-like Domain"/>
    <property type="match status" value="1"/>
</dbReference>
<organism evidence="5 6">
    <name type="scientific">Exophiala oligosperma</name>
    <dbReference type="NCBI Taxonomy" id="215243"/>
    <lineage>
        <taxon>Eukaryota</taxon>
        <taxon>Fungi</taxon>
        <taxon>Dikarya</taxon>
        <taxon>Ascomycota</taxon>
        <taxon>Pezizomycotina</taxon>
        <taxon>Eurotiomycetes</taxon>
        <taxon>Chaetothyriomycetidae</taxon>
        <taxon>Chaetothyriales</taxon>
        <taxon>Herpotrichiellaceae</taxon>
        <taxon>Exophiala</taxon>
    </lineage>
</organism>
<dbReference type="EMBL" id="KN847349">
    <property type="protein sequence ID" value="KIW36784.1"/>
    <property type="molecule type" value="Genomic_DNA"/>
</dbReference>
<sequence>MAISPFIPVPSTEILERLPGKIPVTQVPENVDIEAGVKTILSSLLIRDSSQDQTCFTEDALWRDFYALTGTIRTFYFKNVPQQWSLLSKSHDVSAVEIIAGSSSIRKIGSEASYLECAIRFTTSNPETECSGFLSLVPSPTGSGWKVWVLRTFLEQLPSHGNGDVLAPIAELGSRVSNGVSSPTTSSEATNSYTAPKNGAEERNHAPDHFFAVVIGGEQSGLSTGGRLKALGVPYVVLESNKEVGDTWRSRYESARLYTIREFAHLPFERTFGPSYPEYLGKEHLADGHRDWARRYGINIWKSTKVETGQNGTTQYVTAKHVVIASGAGSQTPVVPILDNKELFRGQSLHSVDYISADNWKGKVGIVVGTANTGHDVADDMCEAGMQVTMVQRNRTYVLPVEYIEEGYHQIYNAKIPIEISDKILYSNPVSIDRILGGITFHAKARAESERWASLERAGFKVDPYGDIQEALNIRLGGHYIDVGTSAKISNGLIKVKSDAAVVAFTEHGLAFSDGTTLDADVIVFATGFIGNLRNHVERTFGKDLADRAGDSFGLNEEGEVLGAFKPLKLAQGKLSIEEVDIPIPGENEVLVRVKAVALNQYDWKILYGRDLTEPTVLGCDFAGVAEAIGSNVTSVKKGDRVAGWVQGGNILRPKDGAFGELIVAPAHVMLHLPETISYESGAALPVPVFTAGICLFHTMALPGYKTTKQPEDDVPVVLIYGGATSIGLMQIQMAKLWWLKAMELTWSLTIKSPTVHKRYLMPQTNV</sequence>
<dbReference type="RefSeq" id="XP_016257000.1">
    <property type="nucleotide sequence ID" value="XM_016412687.1"/>
</dbReference>
<evidence type="ECO:0000256" key="2">
    <source>
        <dbReference type="ARBA" id="ARBA00023002"/>
    </source>
</evidence>
<dbReference type="PANTHER" id="PTHR43539">
    <property type="entry name" value="FLAVIN-BINDING MONOOXYGENASE-LIKE PROTEIN (AFU_ORTHOLOGUE AFUA_4G09220)"/>
    <property type="match status" value="1"/>
</dbReference>
<dbReference type="InterPro" id="IPR036188">
    <property type="entry name" value="FAD/NAD-bd_sf"/>
</dbReference>
<dbReference type="Pfam" id="PF13738">
    <property type="entry name" value="Pyr_redox_3"/>
    <property type="match status" value="1"/>
</dbReference>
<evidence type="ECO:0000313" key="5">
    <source>
        <dbReference type="EMBL" id="KIW36784.1"/>
    </source>
</evidence>
<dbReference type="InterPro" id="IPR013154">
    <property type="entry name" value="ADH-like_N"/>
</dbReference>
<reference evidence="5 6" key="1">
    <citation type="submission" date="2015-01" db="EMBL/GenBank/DDBJ databases">
        <title>The Genome Sequence of Exophiala oligosperma CBS72588.</title>
        <authorList>
            <consortium name="The Broad Institute Genomics Platform"/>
            <person name="Cuomo C."/>
            <person name="de Hoog S."/>
            <person name="Gorbushina A."/>
            <person name="Stielow B."/>
            <person name="Teixiera M."/>
            <person name="Abouelleil A."/>
            <person name="Chapman S.B."/>
            <person name="Priest M."/>
            <person name="Young S.K."/>
            <person name="Wortman J."/>
            <person name="Nusbaum C."/>
            <person name="Birren B."/>
        </authorList>
    </citation>
    <scope>NUCLEOTIDE SEQUENCE [LARGE SCALE GENOMIC DNA]</scope>
    <source>
        <strain evidence="5 6">CBS 72588</strain>
    </source>
</reference>
<dbReference type="GeneID" id="27363144"/>
<protein>
    <recommendedName>
        <fullName evidence="4">Enoyl reductase (ER) domain-containing protein</fullName>
    </recommendedName>
</protein>
<dbReference type="GO" id="GO:0004497">
    <property type="term" value="F:monooxygenase activity"/>
    <property type="evidence" value="ECO:0007669"/>
    <property type="project" value="TreeGrafter"/>
</dbReference>
<dbReference type="Gene3D" id="3.50.50.60">
    <property type="entry name" value="FAD/NAD(P)-binding domain"/>
    <property type="match status" value="1"/>
</dbReference>
<name>A0A0D2DM19_9EURO</name>
<dbReference type="InterPro" id="IPR020843">
    <property type="entry name" value="ER"/>
</dbReference>
<dbReference type="GO" id="GO:0050660">
    <property type="term" value="F:flavin adenine dinucleotide binding"/>
    <property type="evidence" value="ECO:0007669"/>
    <property type="project" value="TreeGrafter"/>
</dbReference>
<evidence type="ECO:0000256" key="1">
    <source>
        <dbReference type="ARBA" id="ARBA00008072"/>
    </source>
</evidence>
<dbReference type="Gene3D" id="3.90.180.10">
    <property type="entry name" value="Medium-chain alcohol dehydrogenases, catalytic domain"/>
    <property type="match status" value="1"/>
</dbReference>
<evidence type="ECO:0000259" key="4">
    <source>
        <dbReference type="SMART" id="SM00829"/>
    </source>
</evidence>